<gene>
    <name evidence="2" type="ORF">OLMES_2112</name>
</gene>
<dbReference type="EMBL" id="CP021425">
    <property type="protein sequence ID" value="ARU56185.1"/>
    <property type="molecule type" value="Genomic_DNA"/>
</dbReference>
<protein>
    <submittedName>
        <fullName evidence="2">Esterase/lipase/thioesterase</fullName>
    </submittedName>
</protein>
<evidence type="ECO:0000313" key="2">
    <source>
        <dbReference type="EMBL" id="ARU56185.1"/>
    </source>
</evidence>
<dbReference type="InterPro" id="IPR029058">
    <property type="entry name" value="AB_hydrolase_fold"/>
</dbReference>
<dbReference type="AlphaFoldDB" id="A0A1Y0I9M3"/>
<dbReference type="Pfam" id="PF12146">
    <property type="entry name" value="Hydrolase_4"/>
    <property type="match status" value="1"/>
</dbReference>
<reference evidence="2 3" key="1">
    <citation type="submission" date="2017-05" db="EMBL/GenBank/DDBJ databases">
        <title>Genomic insights into alkan degradation activity of Oleiphilus messinensis.</title>
        <authorList>
            <person name="Kozyavkin S.A."/>
            <person name="Slesarev A.I."/>
            <person name="Golyshin P.N."/>
            <person name="Korzhenkov A."/>
            <person name="Golyshina O.N."/>
            <person name="Toshchakov S.V."/>
        </authorList>
    </citation>
    <scope>NUCLEOTIDE SEQUENCE [LARGE SCALE GENOMIC DNA]</scope>
    <source>
        <strain evidence="2 3">ME102</strain>
    </source>
</reference>
<dbReference type="KEGG" id="ome:OLMES_2112"/>
<proteinExistence type="predicted"/>
<dbReference type="Proteomes" id="UP000196027">
    <property type="component" value="Chromosome"/>
</dbReference>
<organism evidence="2 3">
    <name type="scientific">Oleiphilus messinensis</name>
    <dbReference type="NCBI Taxonomy" id="141451"/>
    <lineage>
        <taxon>Bacteria</taxon>
        <taxon>Pseudomonadati</taxon>
        <taxon>Pseudomonadota</taxon>
        <taxon>Gammaproteobacteria</taxon>
        <taxon>Oceanospirillales</taxon>
        <taxon>Oleiphilaceae</taxon>
        <taxon>Oleiphilus</taxon>
    </lineage>
</organism>
<name>A0A1Y0I9M3_9GAMM</name>
<evidence type="ECO:0000259" key="1">
    <source>
        <dbReference type="Pfam" id="PF12146"/>
    </source>
</evidence>
<dbReference type="InterPro" id="IPR022742">
    <property type="entry name" value="Hydrolase_4"/>
</dbReference>
<dbReference type="Gene3D" id="3.40.50.1820">
    <property type="entry name" value="alpha/beta hydrolase"/>
    <property type="match status" value="1"/>
</dbReference>
<accession>A0A1Y0I9M3</accession>
<keyword evidence="3" id="KW-1185">Reference proteome</keyword>
<sequence length="233" mass="25716">MASRLAEAGIASVYFDYFGSGESQGHFHDGSVTRYTEDLVSVVELLKSQGYESITLLGIRCGALIALNAAKTLDIDRLLFWNPVLNGKLWVNQFFRLRIAASMASDDAKNVSAKTIREELEAQQYTEIAGYSVSQTFVDEMESTSLETILEDIAQSRNTANILCNTTLFEVNSLSDNAVTPVLGKAADLLRAKNVNVQVIAISGDQFWMTQEITLNTALFDDTLNQLTQVRVE</sequence>
<feature type="domain" description="Serine aminopeptidase S33" evidence="1">
    <location>
        <begin position="2"/>
        <end position="102"/>
    </location>
</feature>
<dbReference type="SUPFAM" id="SSF53474">
    <property type="entry name" value="alpha/beta-Hydrolases"/>
    <property type="match status" value="1"/>
</dbReference>
<evidence type="ECO:0000313" key="3">
    <source>
        <dbReference type="Proteomes" id="UP000196027"/>
    </source>
</evidence>